<organism evidence="1 2">
    <name type="scientific">Choristoneura fumiferana</name>
    <name type="common">Spruce budworm moth</name>
    <name type="synonym">Archips fumiferana</name>
    <dbReference type="NCBI Taxonomy" id="7141"/>
    <lineage>
        <taxon>Eukaryota</taxon>
        <taxon>Metazoa</taxon>
        <taxon>Ecdysozoa</taxon>
        <taxon>Arthropoda</taxon>
        <taxon>Hexapoda</taxon>
        <taxon>Insecta</taxon>
        <taxon>Pterygota</taxon>
        <taxon>Neoptera</taxon>
        <taxon>Endopterygota</taxon>
        <taxon>Lepidoptera</taxon>
        <taxon>Glossata</taxon>
        <taxon>Ditrysia</taxon>
        <taxon>Tortricoidea</taxon>
        <taxon>Tortricidae</taxon>
        <taxon>Tortricinae</taxon>
        <taxon>Choristoneura</taxon>
    </lineage>
</organism>
<evidence type="ECO:0000313" key="1">
    <source>
        <dbReference type="EMBL" id="KAI8440240.1"/>
    </source>
</evidence>
<comment type="caution">
    <text evidence="1">The sequence shown here is derived from an EMBL/GenBank/DDBJ whole genome shotgun (WGS) entry which is preliminary data.</text>
</comment>
<protein>
    <submittedName>
        <fullName evidence="1">Uncharacterized protein</fullName>
    </submittedName>
</protein>
<proteinExistence type="predicted"/>
<reference evidence="1 2" key="1">
    <citation type="journal article" date="2022" name="Genome Biol. Evol.">
        <title>The Spruce Budworm Genome: Reconstructing the Evolutionary History of Antifreeze Proteins.</title>
        <authorList>
            <person name="Beliveau C."/>
            <person name="Gagne P."/>
            <person name="Picq S."/>
            <person name="Vernygora O."/>
            <person name="Keeling C.I."/>
            <person name="Pinkney K."/>
            <person name="Doucet D."/>
            <person name="Wen F."/>
            <person name="Johnston J.S."/>
            <person name="Maaroufi H."/>
            <person name="Boyle B."/>
            <person name="Laroche J."/>
            <person name="Dewar K."/>
            <person name="Juretic N."/>
            <person name="Blackburn G."/>
            <person name="Nisole A."/>
            <person name="Brunet B."/>
            <person name="Brandao M."/>
            <person name="Lumley L."/>
            <person name="Duan J."/>
            <person name="Quan G."/>
            <person name="Lucarotti C.J."/>
            <person name="Roe A.D."/>
            <person name="Sperling F.A.H."/>
            <person name="Levesque R.C."/>
            <person name="Cusson M."/>
        </authorList>
    </citation>
    <scope>NUCLEOTIDE SEQUENCE [LARGE SCALE GENOMIC DNA]</scope>
    <source>
        <strain evidence="1">Glfc:IPQL:Cfum</strain>
    </source>
</reference>
<dbReference type="EMBL" id="CM046102">
    <property type="protein sequence ID" value="KAI8440240.1"/>
    <property type="molecule type" value="Genomic_DNA"/>
</dbReference>
<dbReference type="Proteomes" id="UP001064048">
    <property type="component" value="Chromosome 2"/>
</dbReference>
<gene>
    <name evidence="1" type="ORF">MSG28_001619</name>
</gene>
<name>A0ACC0KVB5_CHOFU</name>
<sequence length="957" mass="107374">MYATTAFQSVKYTVVRAPAAPNTAKEAPKAPSCSNCFLPSPMIVKEVIVNLKHSILMKLSVLKCLRIDKMTSEKDPLIAERSGTVREVGNHAIWSLSSCKPGFGIDQLRDDCMDTYWQSDGQLPHLVNIQFQRKTMVSHIYIYTDYKLDESYTPSRISIRAGTHFNDLQEIEVIELIEPSGWEMIPIKDIHDRPIRTFMIQIAVLSNHQNGRDTHMRQIKYSIDEVIPCLEIKIIRKQRWHRRRAKGYIRIHKVMVVINMEYDLSRIDYTICGVTYPDTLKILPAPDSKTQQKFVIGDKNGVLQCLSIKGEEAVVQFKTLPGKPITAVQLATNDGSQADKVFAASGNEVKGYTRKGKVFLSIETSLSETITSMSILAGDLILCSGRTVTHYRDLREYHSYTCEDRVLDIAAFATPNNTRVRLLVLVANKGAVMLENGQIAARAVVTSGPSRLLVPPSIHAAEIYAFYGAADGSIGLIVCEKSMLTNKCLVEGKGLGSVMCLGWYLSNGSAHLAVGRHDGSVQLYFVDMENFAEKPRLKYTYFSGEPVTSVCGGCVGVEDTELLVTTFSGRVFALRIEVARLEKQAANEREKYQRNTRSLQGGVSVPPLLDIQYELLGASQDGWQEARIMAPVPLDMLFIYCNRKLDMRTDSAAVLSICESQGSESDFLATVRCQAGTRRLWLRMRYAIGTPVLTECIRVLIYALPAGAPRVARLMKLRLPALPYYSQHEDPESDSESRTWCDLRVSGSFSVAEMTSWLSEALPGELPRPASYVAIARSHTLLRTILVCRLQRGLAIFKSDNISTISTIKEVISNCSVQKSIRLEMFCDIPDKACAQSFNKLEGLFRTEYQKHKDIALKKAIDALDLDVNTVDVNPVLCNDYLRVWKSLIEDDVEVYFDILVDTVMQWYSDWKVLMLCRTDQGRAQTELRPALLECNLDLVKKILSNDPISPQDPFIE</sequence>
<keyword evidence="2" id="KW-1185">Reference proteome</keyword>
<evidence type="ECO:0000313" key="2">
    <source>
        <dbReference type="Proteomes" id="UP001064048"/>
    </source>
</evidence>
<accession>A0ACC0KVB5</accession>